<dbReference type="GO" id="GO:0003676">
    <property type="term" value="F:nucleic acid binding"/>
    <property type="evidence" value="ECO:0007669"/>
    <property type="project" value="InterPro"/>
</dbReference>
<dbReference type="Proteomes" id="UP000075243">
    <property type="component" value="Chromosome 3"/>
</dbReference>
<reference evidence="2 3" key="1">
    <citation type="journal article" date="2012" name="Nat. Biotechnol.">
        <title>Draft genome sequence of pigeonpea (Cajanus cajan), an orphan legume crop of resource-poor farmers.</title>
        <authorList>
            <person name="Varshney R.K."/>
            <person name="Chen W."/>
            <person name="Li Y."/>
            <person name="Bharti A.K."/>
            <person name="Saxena R.K."/>
            <person name="Schlueter J.A."/>
            <person name="Donoghue M.T."/>
            <person name="Azam S."/>
            <person name="Fan G."/>
            <person name="Whaley A.M."/>
            <person name="Farmer A.D."/>
            <person name="Sheridan J."/>
            <person name="Iwata A."/>
            <person name="Tuteja R."/>
            <person name="Penmetsa R.V."/>
            <person name="Wu W."/>
            <person name="Upadhyaya H.D."/>
            <person name="Yang S.P."/>
            <person name="Shah T."/>
            <person name="Saxena K.B."/>
            <person name="Michael T."/>
            <person name="McCombie W.R."/>
            <person name="Yang B."/>
            <person name="Zhang G."/>
            <person name="Yang H."/>
            <person name="Wang J."/>
            <person name="Spillane C."/>
            <person name="Cook D.R."/>
            <person name="May G.D."/>
            <person name="Xu X."/>
            <person name="Jackson S.A."/>
        </authorList>
    </citation>
    <scope>NUCLEOTIDE SEQUENCE [LARGE SCALE GENOMIC DNA]</scope>
    <source>
        <strain evidence="3">cv. Asha</strain>
    </source>
</reference>
<evidence type="ECO:0000313" key="3">
    <source>
        <dbReference type="Proteomes" id="UP000075243"/>
    </source>
</evidence>
<dbReference type="InterPro" id="IPR012337">
    <property type="entry name" value="RNaseH-like_sf"/>
</dbReference>
<dbReference type="AlphaFoldDB" id="A0A151TSM3"/>
<name>A0A151TSM3_CAJCA</name>
<sequence>MDILGPFPPAKGQLKFLLVAIDYFTKWIEASPLAKIITENIQKFTWKSIVCRFGIPHSLVTDNGRNMNSSRFGLDLGFWRSVFRVRTRP</sequence>
<dbReference type="PANTHER" id="PTHR37984:SF5">
    <property type="entry name" value="PROTEIN NYNRIN-LIKE"/>
    <property type="match status" value="1"/>
</dbReference>
<feature type="domain" description="Integrase catalytic" evidence="1">
    <location>
        <begin position="1"/>
        <end position="89"/>
    </location>
</feature>
<dbReference type="EMBL" id="CM003605">
    <property type="protein sequence ID" value="KYP69976.1"/>
    <property type="molecule type" value="Genomic_DNA"/>
</dbReference>
<gene>
    <name evidence="2" type="ORF">KK1_009183</name>
</gene>
<evidence type="ECO:0000259" key="1">
    <source>
        <dbReference type="PROSITE" id="PS50994"/>
    </source>
</evidence>
<dbReference type="PANTHER" id="PTHR37984">
    <property type="entry name" value="PROTEIN CBG26694"/>
    <property type="match status" value="1"/>
</dbReference>
<organism evidence="2 3">
    <name type="scientific">Cajanus cajan</name>
    <name type="common">Pigeon pea</name>
    <name type="synonym">Cajanus indicus</name>
    <dbReference type="NCBI Taxonomy" id="3821"/>
    <lineage>
        <taxon>Eukaryota</taxon>
        <taxon>Viridiplantae</taxon>
        <taxon>Streptophyta</taxon>
        <taxon>Embryophyta</taxon>
        <taxon>Tracheophyta</taxon>
        <taxon>Spermatophyta</taxon>
        <taxon>Magnoliopsida</taxon>
        <taxon>eudicotyledons</taxon>
        <taxon>Gunneridae</taxon>
        <taxon>Pentapetalae</taxon>
        <taxon>rosids</taxon>
        <taxon>fabids</taxon>
        <taxon>Fabales</taxon>
        <taxon>Fabaceae</taxon>
        <taxon>Papilionoideae</taxon>
        <taxon>50 kb inversion clade</taxon>
        <taxon>NPAAA clade</taxon>
        <taxon>indigoferoid/millettioid clade</taxon>
        <taxon>Phaseoleae</taxon>
        <taxon>Cajanus</taxon>
    </lineage>
</organism>
<dbReference type="GO" id="GO:0015074">
    <property type="term" value="P:DNA integration"/>
    <property type="evidence" value="ECO:0007669"/>
    <property type="project" value="InterPro"/>
</dbReference>
<dbReference type="InterPro" id="IPR001584">
    <property type="entry name" value="Integrase_cat-core"/>
</dbReference>
<dbReference type="InterPro" id="IPR050951">
    <property type="entry name" value="Retrovirus_Pol_polyprotein"/>
</dbReference>
<keyword evidence="3" id="KW-1185">Reference proteome</keyword>
<dbReference type="Gene3D" id="3.30.420.10">
    <property type="entry name" value="Ribonuclease H-like superfamily/Ribonuclease H"/>
    <property type="match status" value="1"/>
</dbReference>
<accession>A0A151TSM3</accession>
<dbReference type="InterPro" id="IPR036397">
    <property type="entry name" value="RNaseH_sf"/>
</dbReference>
<proteinExistence type="predicted"/>
<dbReference type="SUPFAM" id="SSF53098">
    <property type="entry name" value="Ribonuclease H-like"/>
    <property type="match status" value="1"/>
</dbReference>
<dbReference type="PROSITE" id="PS50994">
    <property type="entry name" value="INTEGRASE"/>
    <property type="match status" value="1"/>
</dbReference>
<protein>
    <recommendedName>
        <fullName evidence="1">Integrase catalytic domain-containing protein</fullName>
    </recommendedName>
</protein>
<dbReference type="Pfam" id="PF00665">
    <property type="entry name" value="rve"/>
    <property type="match status" value="1"/>
</dbReference>
<evidence type="ECO:0000313" key="2">
    <source>
        <dbReference type="EMBL" id="KYP69976.1"/>
    </source>
</evidence>
<dbReference type="Gramene" id="C.cajan_08924.t">
    <property type="protein sequence ID" value="C.cajan_08924.t.cds1"/>
    <property type="gene ID" value="C.cajan_08924"/>
</dbReference>